<feature type="region of interest" description="Disordered" evidence="9">
    <location>
        <begin position="80"/>
        <end position="102"/>
    </location>
</feature>
<dbReference type="PROSITE" id="PS50044">
    <property type="entry name" value="SIGMA54_3"/>
    <property type="match status" value="1"/>
</dbReference>
<keyword evidence="8" id="KW-0804">Transcription</keyword>
<dbReference type="NCBIfam" id="TIGR02395">
    <property type="entry name" value="rpoN_sigma"/>
    <property type="match status" value="1"/>
</dbReference>
<dbReference type="PROSITE" id="PS00717">
    <property type="entry name" value="SIGMA54_1"/>
    <property type="match status" value="1"/>
</dbReference>
<dbReference type="Pfam" id="PF04552">
    <property type="entry name" value="Sigma54_DBD"/>
    <property type="match status" value="1"/>
</dbReference>
<dbReference type="GO" id="GO:0001216">
    <property type="term" value="F:DNA-binding transcription activator activity"/>
    <property type="evidence" value="ECO:0007669"/>
    <property type="project" value="InterPro"/>
</dbReference>
<evidence type="ECO:0000313" key="13">
    <source>
        <dbReference type="Proteomes" id="UP000474104"/>
    </source>
</evidence>
<evidence type="ECO:0000256" key="3">
    <source>
        <dbReference type="ARBA" id="ARBA00022679"/>
    </source>
</evidence>
<feature type="domain" description="RNA polymerase sigma factor 54 DNA-binding" evidence="10">
    <location>
        <begin position="306"/>
        <end position="460"/>
    </location>
</feature>
<evidence type="ECO:0000256" key="4">
    <source>
        <dbReference type="ARBA" id="ARBA00022695"/>
    </source>
</evidence>
<sequence>MHFRKRTEKYEQRRKPMDLTNHIAPEQKQALSASQVQALNILALTNQELEDFMVNEYLENPLLERTEQKENDIMTSIEKFSDSDAGTSYADQHPGNPDDREHFEKEFSARSGDPLKELLLGQLNWKDYTKQQMKIMSYLVDCLDEKGFFTHDTGELSAGSGYPKEELDRCLAVLRELEPAGIFAPNLEECLIKQLEEKDLADETVCVLLRNYLTELVSGQIGTISRSLGISTIRVKEYIHLIGSLNPRPIMDIQAEESSYVVPDIIVSRPGGKWSVEINDQWTGEYRFSDYYIQMMKDATDPELTAYFKERLERARFVVSCVEQRRKTITRIMEAILLRQEDYFEHRDSLKPMGMEDIAADLGIHVSTVSRAVKGKYVQYKKTEPLKSLFTSALSRDGEREGVSSGKIKERIRALIAGEEKKPLSDQKLAEKLAEEGITVSRRAVAKYRIQMNIPDSRQRGLRL</sequence>
<dbReference type="PANTHER" id="PTHR32248">
    <property type="entry name" value="RNA POLYMERASE SIGMA-54 FACTOR"/>
    <property type="match status" value="1"/>
</dbReference>
<keyword evidence="7" id="KW-0238">DNA-binding</keyword>
<dbReference type="AlphaFoldDB" id="A0A9X5H744"/>
<dbReference type="Proteomes" id="UP000474104">
    <property type="component" value="Unassembled WGS sequence"/>
</dbReference>
<keyword evidence="4" id="KW-0548">Nucleotidyltransferase</keyword>
<evidence type="ECO:0000256" key="2">
    <source>
        <dbReference type="ARBA" id="ARBA00022478"/>
    </source>
</evidence>
<dbReference type="InterPro" id="IPR007634">
    <property type="entry name" value="RNA_pol_sigma_54_DNA-bd"/>
</dbReference>
<keyword evidence="5" id="KW-0805">Transcription regulation</keyword>
<organism evidence="12 13">
    <name type="scientific">Schaedlerella arabinosiphila</name>
    <dbReference type="NCBI Taxonomy" id="2044587"/>
    <lineage>
        <taxon>Bacteria</taxon>
        <taxon>Bacillati</taxon>
        <taxon>Bacillota</taxon>
        <taxon>Clostridia</taxon>
        <taxon>Lachnospirales</taxon>
        <taxon>Lachnospiraceae</taxon>
        <taxon>Schaedlerella</taxon>
    </lineage>
</organism>
<protein>
    <submittedName>
        <fullName evidence="12">RNA polymerase factor sigma-54</fullName>
    </submittedName>
</protein>
<dbReference type="PIRSF" id="PIRSF000774">
    <property type="entry name" value="RpoN"/>
    <property type="match status" value="1"/>
</dbReference>
<accession>A0A9X5H744</accession>
<comment type="caution">
    <text evidence="12">The sequence shown here is derived from an EMBL/GenBank/DDBJ whole genome shotgun (WGS) entry which is preliminary data.</text>
</comment>
<dbReference type="Pfam" id="PF04963">
    <property type="entry name" value="Sigma54_CBD"/>
    <property type="match status" value="1"/>
</dbReference>
<feature type="domain" description="RNA polymerase sigma factor 54 core-binding" evidence="11">
    <location>
        <begin position="111"/>
        <end position="292"/>
    </location>
</feature>
<dbReference type="GO" id="GO:0000428">
    <property type="term" value="C:DNA-directed RNA polymerase complex"/>
    <property type="evidence" value="ECO:0007669"/>
    <property type="project" value="UniProtKB-KW"/>
</dbReference>
<dbReference type="GO" id="GO:0003677">
    <property type="term" value="F:DNA binding"/>
    <property type="evidence" value="ECO:0007669"/>
    <property type="project" value="UniProtKB-KW"/>
</dbReference>
<evidence type="ECO:0000256" key="1">
    <source>
        <dbReference type="ARBA" id="ARBA00008798"/>
    </source>
</evidence>
<evidence type="ECO:0000256" key="6">
    <source>
        <dbReference type="ARBA" id="ARBA00023082"/>
    </source>
</evidence>
<feature type="compositionally biased region" description="Basic and acidic residues" evidence="9">
    <location>
        <begin position="8"/>
        <end position="17"/>
    </location>
</feature>
<dbReference type="GO" id="GO:0016987">
    <property type="term" value="F:sigma factor activity"/>
    <property type="evidence" value="ECO:0007669"/>
    <property type="project" value="UniProtKB-KW"/>
</dbReference>
<comment type="similarity">
    <text evidence="1">Belongs to the sigma-54 factor family.</text>
</comment>
<dbReference type="Gene3D" id="1.10.10.1330">
    <property type="entry name" value="RNA polymerase sigma-54 factor, core-binding domain"/>
    <property type="match status" value="1"/>
</dbReference>
<dbReference type="GO" id="GO:0016779">
    <property type="term" value="F:nucleotidyltransferase activity"/>
    <property type="evidence" value="ECO:0007669"/>
    <property type="project" value="UniProtKB-KW"/>
</dbReference>
<evidence type="ECO:0000256" key="9">
    <source>
        <dbReference type="SAM" id="MobiDB-lite"/>
    </source>
</evidence>
<evidence type="ECO:0000256" key="5">
    <source>
        <dbReference type="ARBA" id="ARBA00023015"/>
    </source>
</evidence>
<evidence type="ECO:0000259" key="11">
    <source>
        <dbReference type="Pfam" id="PF04963"/>
    </source>
</evidence>
<dbReference type="InterPro" id="IPR000394">
    <property type="entry name" value="RNA_pol_sigma_54"/>
</dbReference>
<dbReference type="GO" id="GO:0006352">
    <property type="term" value="P:DNA-templated transcription initiation"/>
    <property type="evidence" value="ECO:0007669"/>
    <property type="project" value="InterPro"/>
</dbReference>
<keyword evidence="3" id="KW-0808">Transferase</keyword>
<evidence type="ECO:0000256" key="8">
    <source>
        <dbReference type="ARBA" id="ARBA00023163"/>
    </source>
</evidence>
<evidence type="ECO:0000259" key="10">
    <source>
        <dbReference type="Pfam" id="PF04552"/>
    </source>
</evidence>
<feature type="region of interest" description="Disordered" evidence="9">
    <location>
        <begin position="1"/>
        <end position="20"/>
    </location>
</feature>
<dbReference type="PRINTS" id="PR00045">
    <property type="entry name" value="SIGMA54FCT"/>
</dbReference>
<dbReference type="Gene3D" id="1.10.10.60">
    <property type="entry name" value="Homeodomain-like"/>
    <property type="match status" value="1"/>
</dbReference>
<name>A0A9X5H744_9FIRM</name>
<gene>
    <name evidence="12" type="primary">rpoN</name>
    <name evidence="12" type="ORF">FMM80_14255</name>
</gene>
<dbReference type="PANTHER" id="PTHR32248:SF4">
    <property type="entry name" value="RNA POLYMERASE SIGMA-54 FACTOR"/>
    <property type="match status" value="1"/>
</dbReference>
<evidence type="ECO:0000256" key="7">
    <source>
        <dbReference type="ARBA" id="ARBA00023125"/>
    </source>
</evidence>
<keyword evidence="6" id="KW-0731">Sigma factor</keyword>
<dbReference type="InterPro" id="IPR038709">
    <property type="entry name" value="RpoN_core-bd_sf"/>
</dbReference>
<proteinExistence type="inferred from homology"/>
<dbReference type="InterPro" id="IPR007046">
    <property type="entry name" value="RNA_pol_sigma_54_core-bd"/>
</dbReference>
<reference evidence="12 13" key="1">
    <citation type="submission" date="2019-07" db="EMBL/GenBank/DDBJ databases">
        <title>Draft genome sequences of 15 bacterial species constituting the stable defined intestinal microbiota of the GM15 gnotobiotic mouse model.</title>
        <authorList>
            <person name="Elie C."/>
            <person name="Mathieu A."/>
            <person name="Saliou A."/>
            <person name="Darnaud M."/>
            <person name="Leulier F."/>
            <person name="Tamellini A."/>
        </authorList>
    </citation>
    <scope>NUCLEOTIDE SEQUENCE [LARGE SCALE GENOMIC DNA]</scope>
    <source>
        <strain evidence="13">ASF 502</strain>
    </source>
</reference>
<keyword evidence="2" id="KW-0240">DNA-directed RNA polymerase</keyword>
<evidence type="ECO:0000313" key="12">
    <source>
        <dbReference type="EMBL" id="NDO69773.1"/>
    </source>
</evidence>
<dbReference type="EMBL" id="VIRB01000083">
    <property type="protein sequence ID" value="NDO69773.1"/>
    <property type="molecule type" value="Genomic_DNA"/>
</dbReference>
<dbReference type="Pfam" id="PF00309">
    <property type="entry name" value="Sigma54_AID"/>
    <property type="match status" value="1"/>
</dbReference>